<dbReference type="InterPro" id="IPR009057">
    <property type="entry name" value="Homeodomain-like_sf"/>
</dbReference>
<sequence>EPFVIPFKHQSSVIVTAAVQPNMSKESVLVTPVRSPSPMRLRCSCKCESCVNTKRTFRLMRSRCTRLQRKIVLIRKQYKEKLALLTMNQSRESVKNKRKHLSLSLKHNIEILERLDNGETVKKLCEEYGVGLTTMYDLKKQKDNLLVFYRDSNVQQLITAIETFHPGNNVSVDNIDAVDPATLQ</sequence>
<feature type="non-terminal residue" evidence="2">
    <location>
        <position position="1"/>
    </location>
</feature>
<dbReference type="AlphaFoldDB" id="A0A0B7AML1"/>
<dbReference type="InterPro" id="IPR036388">
    <property type="entry name" value="WH-like_DNA-bd_sf"/>
</dbReference>
<reference evidence="2" key="1">
    <citation type="submission" date="2014-12" db="EMBL/GenBank/DDBJ databases">
        <title>Insight into the proteome of Arion vulgaris.</title>
        <authorList>
            <person name="Aradska J."/>
            <person name="Bulat T."/>
            <person name="Smidak R."/>
            <person name="Sarate P."/>
            <person name="Gangsoo J."/>
            <person name="Sialana F."/>
            <person name="Bilban M."/>
            <person name="Lubec G."/>
        </authorList>
    </citation>
    <scope>NUCLEOTIDE SEQUENCE</scope>
    <source>
        <tissue evidence="2">Skin</tissue>
    </source>
</reference>
<accession>A0A0B7AML1</accession>
<evidence type="ECO:0000259" key="1">
    <source>
        <dbReference type="Pfam" id="PF04218"/>
    </source>
</evidence>
<dbReference type="Pfam" id="PF04218">
    <property type="entry name" value="CENP-B_N"/>
    <property type="match status" value="1"/>
</dbReference>
<dbReference type="Gene3D" id="1.10.10.10">
    <property type="entry name" value="Winged helix-like DNA-binding domain superfamily/Winged helix DNA-binding domain"/>
    <property type="match status" value="1"/>
</dbReference>
<feature type="domain" description="HTH psq-type" evidence="1">
    <location>
        <begin position="97"/>
        <end position="147"/>
    </location>
</feature>
<gene>
    <name evidence="2" type="primary">ORF129307</name>
</gene>
<dbReference type="InterPro" id="IPR007889">
    <property type="entry name" value="HTH_Psq"/>
</dbReference>
<organism evidence="2">
    <name type="scientific">Arion vulgaris</name>
    <dbReference type="NCBI Taxonomy" id="1028688"/>
    <lineage>
        <taxon>Eukaryota</taxon>
        <taxon>Metazoa</taxon>
        <taxon>Spiralia</taxon>
        <taxon>Lophotrochozoa</taxon>
        <taxon>Mollusca</taxon>
        <taxon>Gastropoda</taxon>
        <taxon>Heterobranchia</taxon>
        <taxon>Euthyneura</taxon>
        <taxon>Panpulmonata</taxon>
        <taxon>Eupulmonata</taxon>
        <taxon>Stylommatophora</taxon>
        <taxon>Helicina</taxon>
        <taxon>Arionoidea</taxon>
        <taxon>Arionidae</taxon>
        <taxon>Arion</taxon>
    </lineage>
</organism>
<evidence type="ECO:0000313" key="2">
    <source>
        <dbReference type="EMBL" id="CEK82038.1"/>
    </source>
</evidence>
<name>A0A0B7AML1_9EUPU</name>
<proteinExistence type="predicted"/>
<dbReference type="GO" id="GO:0003677">
    <property type="term" value="F:DNA binding"/>
    <property type="evidence" value="ECO:0007669"/>
    <property type="project" value="InterPro"/>
</dbReference>
<dbReference type="EMBL" id="HACG01035173">
    <property type="protein sequence ID" value="CEK82038.1"/>
    <property type="molecule type" value="Transcribed_RNA"/>
</dbReference>
<protein>
    <recommendedName>
        <fullName evidence="1">HTH psq-type domain-containing protein</fullName>
    </recommendedName>
</protein>
<dbReference type="SUPFAM" id="SSF46689">
    <property type="entry name" value="Homeodomain-like"/>
    <property type="match status" value="1"/>
</dbReference>